<proteinExistence type="predicted"/>
<gene>
    <name evidence="1" type="ORF">MRB53_021897</name>
</gene>
<sequence>MGLYTQRVIIILVCVGLVAILPEKISALRSTDVVFRWNQENRIAADKSHVLKRVSVKDMNTKKNPAPAPSTFDPNRSSKRKVRRGSDPIHNRS</sequence>
<reference evidence="1 2" key="1">
    <citation type="journal article" date="2022" name="Hortic Res">
        <title>A haplotype resolved chromosomal level avocado genome allows analysis of novel avocado genes.</title>
        <authorList>
            <person name="Nath O."/>
            <person name="Fletcher S.J."/>
            <person name="Hayward A."/>
            <person name="Shaw L.M."/>
            <person name="Masouleh A.K."/>
            <person name="Furtado A."/>
            <person name="Henry R.J."/>
            <person name="Mitter N."/>
        </authorList>
    </citation>
    <scope>NUCLEOTIDE SEQUENCE [LARGE SCALE GENOMIC DNA]</scope>
    <source>
        <strain evidence="2">cv. Hass</strain>
    </source>
</reference>
<comment type="caution">
    <text evidence="1">The sequence shown here is derived from an EMBL/GenBank/DDBJ whole genome shotgun (WGS) entry which is preliminary data.</text>
</comment>
<protein>
    <submittedName>
        <fullName evidence="1">Uncharacterized protein</fullName>
    </submittedName>
</protein>
<evidence type="ECO:0000313" key="1">
    <source>
        <dbReference type="EMBL" id="KAJ8628574.1"/>
    </source>
</evidence>
<dbReference type="Proteomes" id="UP001234297">
    <property type="component" value="Chromosome 7"/>
</dbReference>
<accession>A0ACC2L6C1</accession>
<keyword evidence="2" id="KW-1185">Reference proteome</keyword>
<dbReference type="EMBL" id="CM056815">
    <property type="protein sequence ID" value="KAJ8628574.1"/>
    <property type="molecule type" value="Genomic_DNA"/>
</dbReference>
<evidence type="ECO:0000313" key="2">
    <source>
        <dbReference type="Proteomes" id="UP001234297"/>
    </source>
</evidence>
<organism evidence="1 2">
    <name type="scientific">Persea americana</name>
    <name type="common">Avocado</name>
    <dbReference type="NCBI Taxonomy" id="3435"/>
    <lineage>
        <taxon>Eukaryota</taxon>
        <taxon>Viridiplantae</taxon>
        <taxon>Streptophyta</taxon>
        <taxon>Embryophyta</taxon>
        <taxon>Tracheophyta</taxon>
        <taxon>Spermatophyta</taxon>
        <taxon>Magnoliopsida</taxon>
        <taxon>Magnoliidae</taxon>
        <taxon>Laurales</taxon>
        <taxon>Lauraceae</taxon>
        <taxon>Persea</taxon>
    </lineage>
</organism>
<name>A0ACC2L6C1_PERAE</name>